<feature type="signal peptide" evidence="1">
    <location>
        <begin position="1"/>
        <end position="22"/>
    </location>
</feature>
<dbReference type="EMBL" id="KF612537">
    <property type="protein sequence ID" value="AIL48795.1"/>
    <property type="molecule type" value="mRNA"/>
</dbReference>
<keyword evidence="2" id="KW-0813">Transport</keyword>
<dbReference type="GO" id="GO:0034220">
    <property type="term" value="P:monoatomic ion transmembrane transport"/>
    <property type="evidence" value="ECO:0007669"/>
    <property type="project" value="UniProtKB-KW"/>
</dbReference>
<accession>A0A088D9S4</accession>
<keyword evidence="2" id="KW-0406">Ion transport</keyword>
<sequence>MRRIYSVVLVLIALSAIRDITTVSRVIEHGCDYYCSISCINKNATFVSCDGGYCVCKVKECH</sequence>
<keyword evidence="2" id="KW-0407">Ion channel</keyword>
<protein>
    <submittedName>
        <fullName evidence="2">Potassium channel blocker pMeKTx6-3</fullName>
    </submittedName>
</protein>
<name>A0A088D9S4_MESEU</name>
<dbReference type="AlphaFoldDB" id="A0A088D9S4"/>
<proteinExistence type="evidence at transcript level"/>
<feature type="chain" id="PRO_5001836529" evidence="1">
    <location>
        <begin position="23"/>
        <end position="62"/>
    </location>
</feature>
<keyword evidence="1" id="KW-0732">Signal</keyword>
<organism evidence="2">
    <name type="scientific">Mesobuthus eupeus</name>
    <name type="common">Lesser Asian scorpion</name>
    <name type="synonym">Buthus eupeus</name>
    <dbReference type="NCBI Taxonomy" id="34648"/>
    <lineage>
        <taxon>Eukaryota</taxon>
        <taxon>Metazoa</taxon>
        <taxon>Ecdysozoa</taxon>
        <taxon>Arthropoda</taxon>
        <taxon>Chelicerata</taxon>
        <taxon>Arachnida</taxon>
        <taxon>Scorpiones</taxon>
        <taxon>Buthida</taxon>
        <taxon>Buthoidea</taxon>
        <taxon>Buthidae</taxon>
        <taxon>Mesobuthus</taxon>
    </lineage>
</organism>
<reference evidence="2" key="1">
    <citation type="submission" date="2013-09" db="EMBL/GenBank/DDBJ databases">
        <title>Variability of potassium channel blockers in Mesobuthus eupeus.</title>
        <authorList>
            <person name="Kuzmenkov A.I."/>
            <person name="Vassilevski A.A."/>
            <person name="Grishin E.V."/>
        </authorList>
    </citation>
    <scope>NUCLEOTIDE SEQUENCE</scope>
</reference>
<evidence type="ECO:0000313" key="2">
    <source>
        <dbReference type="EMBL" id="AIL48795.1"/>
    </source>
</evidence>
<evidence type="ECO:0000256" key="1">
    <source>
        <dbReference type="SAM" id="SignalP"/>
    </source>
</evidence>